<proteinExistence type="predicted"/>
<comment type="caution">
    <text evidence="1">The sequence shown here is derived from an EMBL/GenBank/DDBJ whole genome shotgun (WGS) entry which is preliminary data.</text>
</comment>
<accession>X0ZJZ8</accession>
<dbReference type="AlphaFoldDB" id="X0ZJZ8"/>
<organism evidence="1">
    <name type="scientific">marine sediment metagenome</name>
    <dbReference type="NCBI Taxonomy" id="412755"/>
    <lineage>
        <taxon>unclassified sequences</taxon>
        <taxon>metagenomes</taxon>
        <taxon>ecological metagenomes</taxon>
    </lineage>
</organism>
<evidence type="ECO:0000313" key="1">
    <source>
        <dbReference type="EMBL" id="GAG58422.1"/>
    </source>
</evidence>
<reference evidence="1" key="1">
    <citation type="journal article" date="2014" name="Front. Microbiol.">
        <title>High frequency of phylogenetically diverse reductive dehalogenase-homologous genes in deep subseafloor sedimentary metagenomes.</title>
        <authorList>
            <person name="Kawai M."/>
            <person name="Futagami T."/>
            <person name="Toyoda A."/>
            <person name="Takaki Y."/>
            <person name="Nishi S."/>
            <person name="Hori S."/>
            <person name="Arai W."/>
            <person name="Tsubouchi T."/>
            <person name="Morono Y."/>
            <person name="Uchiyama I."/>
            <person name="Ito T."/>
            <person name="Fujiyama A."/>
            <person name="Inagaki F."/>
            <person name="Takami H."/>
        </authorList>
    </citation>
    <scope>NUCLEOTIDE SEQUENCE</scope>
    <source>
        <strain evidence="1">Expedition CK06-06</strain>
    </source>
</reference>
<protein>
    <submittedName>
        <fullName evidence="1">Uncharacterized protein</fullName>
    </submittedName>
</protein>
<gene>
    <name evidence="1" type="ORF">S01H4_09712</name>
</gene>
<dbReference type="EMBL" id="BART01003567">
    <property type="protein sequence ID" value="GAG58422.1"/>
    <property type="molecule type" value="Genomic_DNA"/>
</dbReference>
<name>X0ZJZ8_9ZZZZ</name>
<sequence length="115" mass="13104">MVTVYPTGTTIYKPDKCWNGHTLIPFEREWVDAGPSKTRTGNVKLIDMNGNIVYTWPKEVVGGQGRAYLLRNGVLITFAGKYRPPSEEHSCGWVVELDWEGNLIRKPLFHIWNNG</sequence>